<dbReference type="Proteomes" id="UP000225548">
    <property type="component" value="Unassembled WGS sequence"/>
</dbReference>
<dbReference type="GO" id="GO:0003887">
    <property type="term" value="F:DNA-directed DNA polymerase activity"/>
    <property type="evidence" value="ECO:0007669"/>
    <property type="project" value="InterPro"/>
</dbReference>
<evidence type="ECO:0000313" key="5">
    <source>
        <dbReference type="Proteomes" id="UP000225548"/>
    </source>
</evidence>
<keyword evidence="1" id="KW-0269">Exonuclease</keyword>
<dbReference type="GO" id="GO:0006289">
    <property type="term" value="P:nucleotide-excision repair"/>
    <property type="evidence" value="ECO:0007669"/>
    <property type="project" value="InterPro"/>
</dbReference>
<dbReference type="Gene3D" id="3.40.1440.10">
    <property type="entry name" value="GIY-YIG endonuclease"/>
    <property type="match status" value="1"/>
</dbReference>
<evidence type="ECO:0000256" key="2">
    <source>
        <dbReference type="SAM" id="MobiDB-lite"/>
    </source>
</evidence>
<sequence length="614" mass="66199">MRHESSVGAFRSLPGARQRGRQITPAKPGLQTPPDISGRPVQLGLDELGTPLHDVTFVVVDLETTGGSAKDCEITEIGAVKVRAGECVGEFQTLVNPGVPVPAFIARLTGISTAMVSDAPRIEAVVPAFLEFIRGTVLVAHNAPFDVSFLRAAAARSSYAWPGNQVLDTVALARRVVTRDEAPNHKLSTLANLFHATVTPDHRALSDARATVDVMHALFDRLAPLGITHLEDLATATDPVPPDVRRKRHLADGLPTGPGVYMFVGPGSEVLYVGTSTSVHKRVRSYFTASEKRGRMVEMIRLAESVRAVPCETELESRVRELRLITEHAPRYNRRSKHPERMHWVRLTTEAHPRLTIVQDVRRRTTGPSEPHIGPFTSRGRAQEALEALQATHAVRQCAARLPVVPLASATACALAEMGRCSAPCVPREKRPTGTSEAVYTVVTESLRSTMRSDSGPVVAALSRRIKELAGDERFEDAAAERDRLTAYLAGAARAQRLEPLSACEQLVAARPWTGGGWEIVVVRHGRLAATAVCPPGRDPYATVAAAVDSAEHVVARPAPAPACHPEEADLVLAWLRSPGVRLVSTTLPQTCPARGAERYLVNMTTAGVVSSVV</sequence>
<dbReference type="InterPro" id="IPR036397">
    <property type="entry name" value="RNaseH_sf"/>
</dbReference>
<protein>
    <submittedName>
        <fullName evidence="4">DNA polymerase-3 subunit epsilon</fullName>
    </submittedName>
</protein>
<feature type="domain" description="GIY-YIG" evidence="3">
    <location>
        <begin position="256"/>
        <end position="334"/>
    </location>
</feature>
<dbReference type="InterPro" id="IPR035901">
    <property type="entry name" value="GIY-YIG_endonuc_sf"/>
</dbReference>
<dbReference type="SUPFAM" id="SSF53098">
    <property type="entry name" value="Ribonuclease H-like"/>
    <property type="match status" value="1"/>
</dbReference>
<dbReference type="PANTHER" id="PTHR30562">
    <property type="entry name" value="UVRC/OXIDOREDUCTASE"/>
    <property type="match status" value="1"/>
</dbReference>
<reference evidence="4 5" key="1">
    <citation type="submission" date="2017-10" db="EMBL/GenBank/DDBJ databases">
        <title>Sequencing the genomes of 1000 actinobacteria strains.</title>
        <authorList>
            <person name="Klenk H.-P."/>
        </authorList>
    </citation>
    <scope>NUCLEOTIDE SEQUENCE [LARGE SCALE GENOMIC DNA]</scope>
    <source>
        <strain evidence="4 5">DSM 18966</strain>
    </source>
</reference>
<dbReference type="InterPro" id="IPR012337">
    <property type="entry name" value="RNaseH-like_sf"/>
</dbReference>
<dbReference type="InterPro" id="IPR000305">
    <property type="entry name" value="GIY-YIG_endonuc"/>
</dbReference>
<evidence type="ECO:0000259" key="3">
    <source>
        <dbReference type="PROSITE" id="PS50164"/>
    </source>
</evidence>
<dbReference type="SUPFAM" id="SSF82771">
    <property type="entry name" value="GIY-YIG endonuclease"/>
    <property type="match status" value="1"/>
</dbReference>
<dbReference type="NCBIfam" id="TIGR00573">
    <property type="entry name" value="dnaq"/>
    <property type="match status" value="1"/>
</dbReference>
<dbReference type="FunFam" id="3.30.420.10:FF:000045">
    <property type="entry name" value="3'-5' exonuclease DinG"/>
    <property type="match status" value="1"/>
</dbReference>
<dbReference type="NCBIfam" id="NF005907">
    <property type="entry name" value="PRK07883.1-5"/>
    <property type="match status" value="1"/>
</dbReference>
<dbReference type="Gene3D" id="3.30.420.10">
    <property type="entry name" value="Ribonuclease H-like superfamily/Ribonuclease H"/>
    <property type="match status" value="1"/>
</dbReference>
<dbReference type="GO" id="GO:0003677">
    <property type="term" value="F:DNA binding"/>
    <property type="evidence" value="ECO:0007669"/>
    <property type="project" value="InterPro"/>
</dbReference>
<dbReference type="NCBIfam" id="NF005905">
    <property type="entry name" value="PRK07883.1-3"/>
    <property type="match status" value="1"/>
</dbReference>
<dbReference type="SMART" id="SM00465">
    <property type="entry name" value="GIYc"/>
    <property type="match status" value="1"/>
</dbReference>
<dbReference type="GO" id="GO:0006260">
    <property type="term" value="P:DNA replication"/>
    <property type="evidence" value="ECO:0007669"/>
    <property type="project" value="InterPro"/>
</dbReference>
<dbReference type="SMART" id="SM00479">
    <property type="entry name" value="EXOIII"/>
    <property type="match status" value="1"/>
</dbReference>
<dbReference type="PANTHER" id="PTHR30562:SF1">
    <property type="entry name" value="UVRABC SYSTEM PROTEIN C"/>
    <property type="match status" value="1"/>
</dbReference>
<keyword evidence="5" id="KW-1185">Reference proteome</keyword>
<dbReference type="GO" id="GO:0009380">
    <property type="term" value="C:excinuclease repair complex"/>
    <property type="evidence" value="ECO:0007669"/>
    <property type="project" value="TreeGrafter"/>
</dbReference>
<gene>
    <name evidence="4" type="ORF">ATL42_0770</name>
</gene>
<dbReference type="CDD" id="cd10434">
    <property type="entry name" value="GIY-YIG_UvrC_Cho"/>
    <property type="match status" value="1"/>
</dbReference>
<dbReference type="RefSeq" id="WP_098454217.1">
    <property type="nucleotide sequence ID" value="NZ_PDJG01000001.1"/>
</dbReference>
<dbReference type="InterPro" id="IPR050066">
    <property type="entry name" value="UvrABC_protein_C"/>
</dbReference>
<dbReference type="PROSITE" id="PS50164">
    <property type="entry name" value="GIY_YIG"/>
    <property type="match status" value="1"/>
</dbReference>
<keyword evidence="1" id="KW-0540">Nuclease</keyword>
<organism evidence="4 5">
    <name type="scientific">Sanguibacter antarcticus</name>
    <dbReference type="NCBI Taxonomy" id="372484"/>
    <lineage>
        <taxon>Bacteria</taxon>
        <taxon>Bacillati</taxon>
        <taxon>Actinomycetota</taxon>
        <taxon>Actinomycetes</taxon>
        <taxon>Micrococcales</taxon>
        <taxon>Sanguibacteraceae</taxon>
        <taxon>Sanguibacter</taxon>
    </lineage>
</organism>
<dbReference type="InterPro" id="IPR047296">
    <property type="entry name" value="GIY-YIG_UvrC_Cho"/>
</dbReference>
<name>A0A2A9E1U4_9MICO</name>
<dbReference type="AlphaFoldDB" id="A0A2A9E1U4"/>
<dbReference type="InterPro" id="IPR013520">
    <property type="entry name" value="Ribonucl_H"/>
</dbReference>
<comment type="caution">
    <text evidence="4">The sequence shown here is derived from an EMBL/GenBank/DDBJ whole genome shotgun (WGS) entry which is preliminary data.</text>
</comment>
<evidence type="ECO:0000313" key="4">
    <source>
        <dbReference type="EMBL" id="PFG32918.1"/>
    </source>
</evidence>
<keyword evidence="1" id="KW-0378">Hydrolase</keyword>
<dbReference type="GO" id="GO:0004527">
    <property type="term" value="F:exonuclease activity"/>
    <property type="evidence" value="ECO:0007669"/>
    <property type="project" value="UniProtKB-KW"/>
</dbReference>
<dbReference type="OrthoDB" id="9803913at2"/>
<feature type="region of interest" description="Disordered" evidence="2">
    <location>
        <begin position="1"/>
        <end position="38"/>
    </location>
</feature>
<dbReference type="CDD" id="cd06127">
    <property type="entry name" value="DEDDh"/>
    <property type="match status" value="1"/>
</dbReference>
<accession>A0A2A9E1U4</accession>
<dbReference type="InterPro" id="IPR006054">
    <property type="entry name" value="DnaQ"/>
</dbReference>
<evidence type="ECO:0000256" key="1">
    <source>
        <dbReference type="ARBA" id="ARBA00022839"/>
    </source>
</evidence>
<dbReference type="Pfam" id="PF00929">
    <property type="entry name" value="RNase_T"/>
    <property type="match status" value="1"/>
</dbReference>
<proteinExistence type="predicted"/>
<dbReference type="EMBL" id="PDJG01000001">
    <property type="protein sequence ID" value="PFG32918.1"/>
    <property type="molecule type" value="Genomic_DNA"/>
</dbReference>